<protein>
    <recommendedName>
        <fullName evidence="5">Tyr recombinase domain-containing protein</fullName>
    </recommendedName>
</protein>
<feature type="domain" description="Tyr recombinase" evidence="5">
    <location>
        <begin position="243"/>
        <end position="433"/>
    </location>
</feature>
<dbReference type="Gene3D" id="1.10.150.130">
    <property type="match status" value="1"/>
</dbReference>
<sequence>MAQKLVHSKITALKATLSEALEGKGTGSLLFERRATGVLVYLSLRREKKQERLKLGNYSEKTLVEWRAYAAAKSLEIRAFPSIDDYQKAEEERQRSTQRAADVEARQGTLAQMLNAYVDDMERRGKSSARAVRGALKLDVLDPFPDLSKCKAKEVEPSDIANILRRCLTRSVASKGRGARLTKASATNGKKRQADKLRSYLQAAFSFGLASDLNPLRAGDAVQYGLKSNPARDVPTIEGANQANTWALTKEELKAVVLAVEGLPARRSAIAKAMLYLAGQRVEMLCRVTWADIYDDGEHGEVMRLIDLKGGKGTPSREHLLPMTQRLREILSPLLALQGAGKAPGPFSLRGKVSITPGTALDIFSALGDQLSTKGETRRFTWRTLRATIETHLASLGVNQERRAWLLSHGRSGVQAKHYDRWNYLPEKRGDLDRWARYLDELSGMPQSAEVVQLPTRSVVNQ</sequence>
<dbReference type="GO" id="GO:0003677">
    <property type="term" value="F:DNA binding"/>
    <property type="evidence" value="ECO:0007669"/>
    <property type="project" value="UniProtKB-KW"/>
</dbReference>
<comment type="caution">
    <text evidence="6">The sequence shown here is derived from an EMBL/GenBank/DDBJ whole genome shotgun (WGS) entry which is preliminary data.</text>
</comment>
<dbReference type="PROSITE" id="PS51898">
    <property type="entry name" value="TYR_RECOMBINASE"/>
    <property type="match status" value="1"/>
</dbReference>
<dbReference type="EMBL" id="NQKI01000008">
    <property type="protein sequence ID" value="OZY60133.1"/>
    <property type="molecule type" value="Genomic_DNA"/>
</dbReference>
<dbReference type="InterPro" id="IPR011010">
    <property type="entry name" value="DNA_brk_join_enz"/>
</dbReference>
<dbReference type="SUPFAM" id="SSF56349">
    <property type="entry name" value="DNA breaking-rejoining enzymes"/>
    <property type="match status" value="1"/>
</dbReference>
<dbReference type="OrthoDB" id="9795573at2"/>
<dbReference type="RefSeq" id="WP_094992816.1">
    <property type="nucleotide sequence ID" value="NZ_NQKI01000008.1"/>
</dbReference>
<dbReference type="GO" id="GO:0015074">
    <property type="term" value="P:DNA integration"/>
    <property type="evidence" value="ECO:0007669"/>
    <property type="project" value="UniProtKB-KW"/>
</dbReference>
<dbReference type="InterPro" id="IPR010998">
    <property type="entry name" value="Integrase_recombinase_N"/>
</dbReference>
<dbReference type="InterPro" id="IPR002104">
    <property type="entry name" value="Integrase_catalytic"/>
</dbReference>
<reference evidence="6 7" key="1">
    <citation type="submission" date="2017-08" db="EMBL/GenBank/DDBJ databases">
        <title>Genomic and metabolic characterisation of spoilage-associated Pseudomonas species.</title>
        <authorList>
            <person name="Stanborough T."/>
            <person name="Fegan N."/>
            <person name="Powell S.M."/>
            <person name="Singh T."/>
            <person name="Tamplin M.L."/>
            <person name="Chandry P.S."/>
        </authorList>
    </citation>
    <scope>NUCLEOTIDE SEQUENCE [LARGE SCALE GENOMIC DNA]</scope>
    <source>
        <strain evidence="6 7">L1802</strain>
    </source>
</reference>
<dbReference type="AlphaFoldDB" id="A0A266NCJ9"/>
<evidence type="ECO:0000256" key="4">
    <source>
        <dbReference type="ARBA" id="ARBA00023172"/>
    </source>
</evidence>
<organism evidence="6 7">
    <name type="scientific">Pseudomonas lundensis</name>
    <dbReference type="NCBI Taxonomy" id="86185"/>
    <lineage>
        <taxon>Bacteria</taxon>
        <taxon>Pseudomonadati</taxon>
        <taxon>Pseudomonadota</taxon>
        <taxon>Gammaproteobacteria</taxon>
        <taxon>Pseudomonadales</taxon>
        <taxon>Pseudomonadaceae</taxon>
        <taxon>Pseudomonas</taxon>
    </lineage>
</organism>
<dbReference type="Proteomes" id="UP000215788">
    <property type="component" value="Unassembled WGS sequence"/>
</dbReference>
<keyword evidence="3" id="KW-0238">DNA-binding</keyword>
<dbReference type="InterPro" id="IPR013762">
    <property type="entry name" value="Integrase-like_cat_sf"/>
</dbReference>
<evidence type="ECO:0000259" key="5">
    <source>
        <dbReference type="PROSITE" id="PS51898"/>
    </source>
</evidence>
<evidence type="ECO:0000256" key="3">
    <source>
        <dbReference type="ARBA" id="ARBA00023125"/>
    </source>
</evidence>
<keyword evidence="4" id="KW-0233">DNA recombination</keyword>
<evidence type="ECO:0000256" key="2">
    <source>
        <dbReference type="ARBA" id="ARBA00022908"/>
    </source>
</evidence>
<dbReference type="Gene3D" id="1.10.443.10">
    <property type="entry name" value="Intergrase catalytic core"/>
    <property type="match status" value="1"/>
</dbReference>
<gene>
    <name evidence="6" type="ORF">CJF39_07380</name>
</gene>
<dbReference type="PANTHER" id="PTHR30629">
    <property type="entry name" value="PROPHAGE INTEGRASE"/>
    <property type="match status" value="1"/>
</dbReference>
<name>A0A266NCJ9_9PSED</name>
<accession>A0A266NCJ9</accession>
<comment type="similarity">
    <text evidence="1">Belongs to the 'phage' integrase family.</text>
</comment>
<keyword evidence="2" id="KW-0229">DNA integration</keyword>
<dbReference type="InterPro" id="IPR050808">
    <property type="entry name" value="Phage_Integrase"/>
</dbReference>
<dbReference type="PANTHER" id="PTHR30629:SF2">
    <property type="entry name" value="PROPHAGE INTEGRASE INTS-RELATED"/>
    <property type="match status" value="1"/>
</dbReference>
<dbReference type="GO" id="GO:0006310">
    <property type="term" value="P:DNA recombination"/>
    <property type="evidence" value="ECO:0007669"/>
    <property type="project" value="UniProtKB-KW"/>
</dbReference>
<proteinExistence type="inferred from homology"/>
<evidence type="ECO:0000256" key="1">
    <source>
        <dbReference type="ARBA" id="ARBA00008857"/>
    </source>
</evidence>
<evidence type="ECO:0000313" key="6">
    <source>
        <dbReference type="EMBL" id="OZY60133.1"/>
    </source>
</evidence>
<evidence type="ECO:0000313" key="7">
    <source>
        <dbReference type="Proteomes" id="UP000215788"/>
    </source>
</evidence>